<gene>
    <name evidence="1" type="ORF">PGIGA_G00187590</name>
</gene>
<reference evidence="1 2" key="1">
    <citation type="journal article" date="2022" name="bioRxiv">
        <title>An ancient truncated duplication of the anti-Mullerian hormone receptor type 2 gene is a potential conserved master sex determinant in the Pangasiidae catfish family.</title>
        <authorList>
            <person name="Wen M."/>
            <person name="Pan Q."/>
            <person name="Jouanno E."/>
            <person name="Montfort J."/>
            <person name="Zahm M."/>
            <person name="Cabau C."/>
            <person name="Klopp C."/>
            <person name="Iampietro C."/>
            <person name="Roques C."/>
            <person name="Bouchez O."/>
            <person name="Castinel A."/>
            <person name="Donnadieu C."/>
            <person name="Parrinello H."/>
            <person name="Poncet C."/>
            <person name="Belmonte E."/>
            <person name="Gautier V."/>
            <person name="Avarre J.-C."/>
            <person name="Dugue R."/>
            <person name="Gustiano R."/>
            <person name="Ha T.T.T."/>
            <person name="Campet M."/>
            <person name="Sriphairoj K."/>
            <person name="Ribolli J."/>
            <person name="de Almeida F.L."/>
            <person name="Desvignes T."/>
            <person name="Postlethwait J.H."/>
            <person name="Bucao C.F."/>
            <person name="Robinson-Rechavi M."/>
            <person name="Bobe J."/>
            <person name="Herpin A."/>
            <person name="Guiguen Y."/>
        </authorList>
    </citation>
    <scope>NUCLEOTIDE SEQUENCE [LARGE SCALE GENOMIC DNA]</scope>
    <source>
        <strain evidence="1">YG-Dec2019</strain>
    </source>
</reference>
<accession>A0ACC5WBZ9</accession>
<sequence>MSVLSSATARTERDEPRNHLTLSFPALCILTALRNYTVVQTTGLRQNPHTTALNTVCGVVFSTLFSRVVCGVTLYSVI</sequence>
<dbReference type="EMBL" id="CM040456">
    <property type="protein sequence ID" value="MCI4376355.1"/>
    <property type="molecule type" value="Genomic_DNA"/>
</dbReference>
<organism evidence="1 2">
    <name type="scientific">Pangasianodon gigas</name>
    <name type="common">Mekong giant catfish</name>
    <name type="synonym">Pangasius gigas</name>
    <dbReference type="NCBI Taxonomy" id="30993"/>
    <lineage>
        <taxon>Eukaryota</taxon>
        <taxon>Metazoa</taxon>
        <taxon>Chordata</taxon>
        <taxon>Craniata</taxon>
        <taxon>Vertebrata</taxon>
        <taxon>Euteleostomi</taxon>
        <taxon>Actinopterygii</taxon>
        <taxon>Neopterygii</taxon>
        <taxon>Teleostei</taxon>
        <taxon>Ostariophysi</taxon>
        <taxon>Siluriformes</taxon>
        <taxon>Pangasiidae</taxon>
        <taxon>Pangasianodon</taxon>
    </lineage>
</organism>
<name>A0ACC5WBZ9_PANGG</name>
<protein>
    <submittedName>
        <fullName evidence="1">Uncharacterized protein</fullName>
    </submittedName>
</protein>
<dbReference type="Proteomes" id="UP000829447">
    <property type="component" value="Linkage Group LG3"/>
</dbReference>
<evidence type="ECO:0000313" key="1">
    <source>
        <dbReference type="EMBL" id="MCI4376355.1"/>
    </source>
</evidence>
<keyword evidence="2" id="KW-1185">Reference proteome</keyword>
<evidence type="ECO:0000313" key="2">
    <source>
        <dbReference type="Proteomes" id="UP000829447"/>
    </source>
</evidence>
<proteinExistence type="predicted"/>
<comment type="caution">
    <text evidence="1">The sequence shown here is derived from an EMBL/GenBank/DDBJ whole genome shotgun (WGS) entry which is preliminary data.</text>
</comment>